<comment type="subcellular location">
    <subcellularLocation>
        <location evidence="1">Cell membrane</location>
        <topology evidence="1">Multi-pass membrane protein</topology>
    </subcellularLocation>
</comment>
<evidence type="ECO:0000256" key="2">
    <source>
        <dbReference type="ARBA" id="ARBA00011061"/>
    </source>
</evidence>
<keyword evidence="5 7" id="KW-1133">Transmembrane helix</keyword>
<dbReference type="OMA" id="FRGAVYW"/>
<reference evidence="8 9" key="1">
    <citation type="submission" date="2016-10" db="EMBL/GenBank/DDBJ databases">
        <authorList>
            <person name="de Groot N.N."/>
        </authorList>
    </citation>
    <scope>NUCLEOTIDE SEQUENCE [LARGE SCALE GENOMIC DNA]</scope>
    <source>
        <strain evidence="8 9">SP2</strain>
    </source>
</reference>
<evidence type="ECO:0008006" key="10">
    <source>
        <dbReference type="Google" id="ProtNLM"/>
    </source>
</evidence>
<dbReference type="GO" id="GO:0005886">
    <property type="term" value="C:plasma membrane"/>
    <property type="evidence" value="ECO:0007669"/>
    <property type="project" value="UniProtKB-SubCell"/>
</dbReference>
<dbReference type="PANTHER" id="PTHR39087:SF2">
    <property type="entry name" value="UPF0104 MEMBRANE PROTEIN MJ1595"/>
    <property type="match status" value="1"/>
</dbReference>
<dbReference type="RefSeq" id="WP_005577621.1">
    <property type="nucleotide sequence ID" value="NZ_FORO01000002.1"/>
</dbReference>
<feature type="transmembrane region" description="Helical" evidence="7">
    <location>
        <begin position="221"/>
        <end position="245"/>
    </location>
</feature>
<keyword evidence="3" id="KW-1003">Cell membrane</keyword>
<protein>
    <recommendedName>
        <fullName evidence="10">TIGR00374 family protein</fullName>
    </recommendedName>
</protein>
<dbReference type="OrthoDB" id="351177at2157"/>
<evidence type="ECO:0000256" key="7">
    <source>
        <dbReference type="SAM" id="Phobius"/>
    </source>
</evidence>
<keyword evidence="6 7" id="KW-0472">Membrane</keyword>
<evidence type="ECO:0000256" key="3">
    <source>
        <dbReference type="ARBA" id="ARBA00022475"/>
    </source>
</evidence>
<dbReference type="InterPro" id="IPR022791">
    <property type="entry name" value="L-PG_synthase/AglD"/>
</dbReference>
<proteinExistence type="inferred from homology"/>
<feature type="transmembrane region" description="Helical" evidence="7">
    <location>
        <begin position="281"/>
        <end position="301"/>
    </location>
</feature>
<gene>
    <name evidence="8" type="ORF">SAMN05443661_10281</name>
</gene>
<sequence>MSRKHVLWVVGICLLTLLTVVAGWQELWGAIQRGNPIVLGGLCLVQLLTLGVIAYQWQYLFGRADVPLGFRRVFEVTLAGLFVESTTPTSKLGGMAAKLYLFDRTTETNYRTASSVLLAQKYVSLPPLALLCVGSASVGAASLESEAISSAVYGLVAGFVGLVVGLTVVLAASRREPTRDVRSLTAVALPDSVTSVVDRGLETLESTVAEAGVLLDRRGRYWLYSLSFLLWIVYPLKIYAVAYTLGIETTLTIAFVGTYLAYIVSLAPVSPGGVGTFEGMLAVVFLAGGIPFADGLSVAVLSRVVTFWVPLGLSALVTAVLVCDEDGVVSEDDGVVSRVATLVDRVRR</sequence>
<dbReference type="NCBIfam" id="TIGR00374">
    <property type="entry name" value="flippase-like domain"/>
    <property type="match status" value="1"/>
</dbReference>
<comment type="similarity">
    <text evidence="2">Belongs to the UPF0104 family.</text>
</comment>
<feature type="transmembrane region" description="Helical" evidence="7">
    <location>
        <begin position="151"/>
        <end position="172"/>
    </location>
</feature>
<dbReference type="Proteomes" id="UP000182829">
    <property type="component" value="Unassembled WGS sequence"/>
</dbReference>
<evidence type="ECO:0000256" key="1">
    <source>
        <dbReference type="ARBA" id="ARBA00004651"/>
    </source>
</evidence>
<evidence type="ECO:0000256" key="5">
    <source>
        <dbReference type="ARBA" id="ARBA00022989"/>
    </source>
</evidence>
<dbReference type="GeneID" id="14209163"/>
<keyword evidence="4 7" id="KW-0812">Transmembrane</keyword>
<evidence type="ECO:0000256" key="6">
    <source>
        <dbReference type="ARBA" id="ARBA00023136"/>
    </source>
</evidence>
<feature type="transmembrane region" description="Helical" evidence="7">
    <location>
        <begin position="6"/>
        <end position="24"/>
    </location>
</feature>
<evidence type="ECO:0000313" key="9">
    <source>
        <dbReference type="Proteomes" id="UP000182829"/>
    </source>
</evidence>
<dbReference type="PANTHER" id="PTHR39087">
    <property type="entry name" value="UPF0104 MEMBRANE PROTEIN MJ1595"/>
    <property type="match status" value="1"/>
</dbReference>
<dbReference type="AlphaFoldDB" id="A0A1I3JGE0"/>
<accession>A0A1I3JGE0</accession>
<dbReference type="Pfam" id="PF03706">
    <property type="entry name" value="LPG_synthase_TM"/>
    <property type="match status" value="1"/>
</dbReference>
<organism evidence="8 9">
    <name type="scientific">Natronobacterium gregoryi</name>
    <dbReference type="NCBI Taxonomy" id="44930"/>
    <lineage>
        <taxon>Archaea</taxon>
        <taxon>Methanobacteriati</taxon>
        <taxon>Methanobacteriota</taxon>
        <taxon>Stenosarchaea group</taxon>
        <taxon>Halobacteria</taxon>
        <taxon>Halobacteriales</taxon>
        <taxon>Natrialbaceae</taxon>
        <taxon>Natronobacterium</taxon>
    </lineage>
</organism>
<name>A0A1I3JGE0_9EURY</name>
<feature type="transmembrane region" description="Helical" evidence="7">
    <location>
        <begin position="36"/>
        <end position="57"/>
    </location>
</feature>
<dbReference type="EMBL" id="FORO01000002">
    <property type="protein sequence ID" value="SFI59170.1"/>
    <property type="molecule type" value="Genomic_DNA"/>
</dbReference>
<evidence type="ECO:0000313" key="8">
    <source>
        <dbReference type="EMBL" id="SFI59170.1"/>
    </source>
</evidence>
<evidence type="ECO:0000256" key="4">
    <source>
        <dbReference type="ARBA" id="ARBA00022692"/>
    </source>
</evidence>
<feature type="transmembrane region" description="Helical" evidence="7">
    <location>
        <begin position="251"/>
        <end position="269"/>
    </location>
</feature>